<protein>
    <submittedName>
        <fullName evidence="2">Reverse transcriptase domain-containing protein</fullName>
    </submittedName>
</protein>
<keyword evidence="2" id="KW-0695">RNA-directed DNA polymerase</keyword>
<dbReference type="AlphaFoldDB" id="A0A699VL45"/>
<dbReference type="GO" id="GO:0003964">
    <property type="term" value="F:RNA-directed DNA polymerase activity"/>
    <property type="evidence" value="ECO:0007669"/>
    <property type="project" value="UniProtKB-KW"/>
</dbReference>
<organism evidence="2">
    <name type="scientific">Tanacetum cinerariifolium</name>
    <name type="common">Dalmatian daisy</name>
    <name type="synonym">Chrysanthemum cinerariifolium</name>
    <dbReference type="NCBI Taxonomy" id="118510"/>
    <lineage>
        <taxon>Eukaryota</taxon>
        <taxon>Viridiplantae</taxon>
        <taxon>Streptophyta</taxon>
        <taxon>Embryophyta</taxon>
        <taxon>Tracheophyta</taxon>
        <taxon>Spermatophyta</taxon>
        <taxon>Magnoliopsida</taxon>
        <taxon>eudicotyledons</taxon>
        <taxon>Gunneridae</taxon>
        <taxon>Pentapetalae</taxon>
        <taxon>asterids</taxon>
        <taxon>campanulids</taxon>
        <taxon>Asterales</taxon>
        <taxon>Asteraceae</taxon>
        <taxon>Asteroideae</taxon>
        <taxon>Anthemideae</taxon>
        <taxon>Anthemidinae</taxon>
        <taxon>Tanacetum</taxon>
    </lineage>
</organism>
<evidence type="ECO:0000313" key="2">
    <source>
        <dbReference type="EMBL" id="GFD36315.1"/>
    </source>
</evidence>
<dbReference type="EMBL" id="BKCJ011470120">
    <property type="protein sequence ID" value="GFD36315.1"/>
    <property type="molecule type" value="Genomic_DNA"/>
</dbReference>
<keyword evidence="2" id="KW-0808">Transferase</keyword>
<evidence type="ECO:0000256" key="1">
    <source>
        <dbReference type="SAM" id="MobiDB-lite"/>
    </source>
</evidence>
<sequence length="112" mass="12482">EAVQTMIDQALLRNSGGGDGSHSSHAENPRNTHTARPYYYADFMKCHQLNFKGTEGAVGLTDWIEKMESVFIISGCAMENQVKFATCTLLDATLTWWNSQIRTLGLDAYTMT</sequence>
<name>A0A699VL45_TANCI</name>
<proteinExistence type="predicted"/>
<reference evidence="2" key="1">
    <citation type="journal article" date="2019" name="Sci. Rep.">
        <title>Draft genome of Tanacetum cinerariifolium, the natural source of mosquito coil.</title>
        <authorList>
            <person name="Yamashiro T."/>
            <person name="Shiraishi A."/>
            <person name="Satake H."/>
            <person name="Nakayama K."/>
        </authorList>
    </citation>
    <scope>NUCLEOTIDE SEQUENCE</scope>
</reference>
<feature type="non-terminal residue" evidence="2">
    <location>
        <position position="1"/>
    </location>
</feature>
<keyword evidence="2" id="KW-0548">Nucleotidyltransferase</keyword>
<gene>
    <name evidence="2" type="ORF">Tci_908284</name>
</gene>
<accession>A0A699VL45</accession>
<feature type="region of interest" description="Disordered" evidence="1">
    <location>
        <begin position="12"/>
        <end position="32"/>
    </location>
</feature>
<comment type="caution">
    <text evidence="2">The sequence shown here is derived from an EMBL/GenBank/DDBJ whole genome shotgun (WGS) entry which is preliminary data.</text>
</comment>